<proteinExistence type="predicted"/>
<accession>B8CKV1</accession>
<dbReference type="EMBL" id="CP000472">
    <property type="protein sequence ID" value="ACJ28277.1"/>
    <property type="molecule type" value="Genomic_DNA"/>
</dbReference>
<reference evidence="3 4" key="1">
    <citation type="journal article" date="2008" name="PLoS ONE">
        <title>Environmental adaptation: genomic analysis of the piezotolerant and psychrotolerant deep-sea iron reducing bacterium Shewanella piezotolerans WP3.</title>
        <authorList>
            <person name="Wang F."/>
            <person name="Wang J."/>
            <person name="Jian H."/>
            <person name="Zhang B."/>
            <person name="Li S."/>
            <person name="Wang F."/>
            <person name="Zeng X."/>
            <person name="Gao L."/>
            <person name="Bartlett D.H."/>
            <person name="Yu J."/>
            <person name="Hu S."/>
            <person name="Xiao X."/>
        </authorList>
    </citation>
    <scope>NUCLEOTIDE SEQUENCE [LARGE SCALE GENOMIC DNA]</scope>
    <source>
        <strain evidence="4">WP3 / JCM 13877</strain>
    </source>
</reference>
<feature type="domain" description="Lipoprotein LPP20-like" evidence="2">
    <location>
        <begin position="52"/>
        <end position="123"/>
    </location>
</feature>
<keyword evidence="1" id="KW-0732">Signal</keyword>
<organism evidence="3 4">
    <name type="scientific">Shewanella piezotolerans (strain WP3 / JCM 13877)</name>
    <dbReference type="NCBI Taxonomy" id="225849"/>
    <lineage>
        <taxon>Bacteria</taxon>
        <taxon>Pseudomonadati</taxon>
        <taxon>Pseudomonadota</taxon>
        <taxon>Gammaproteobacteria</taxon>
        <taxon>Alteromonadales</taxon>
        <taxon>Shewanellaceae</taxon>
        <taxon>Shewanella</taxon>
    </lineage>
</organism>
<feature type="signal peptide" evidence="1">
    <location>
        <begin position="1"/>
        <end position="21"/>
    </location>
</feature>
<dbReference type="STRING" id="225849.swp_1492"/>
<dbReference type="eggNOG" id="COG3018">
    <property type="taxonomic scope" value="Bacteria"/>
</dbReference>
<feature type="chain" id="PRO_5002870047" description="Lipoprotein LPP20-like domain-containing protein" evidence="1">
    <location>
        <begin position="22"/>
        <end position="152"/>
    </location>
</feature>
<dbReference type="InterPro" id="IPR007293">
    <property type="entry name" value="FlgP"/>
</dbReference>
<dbReference type="PIRSF" id="PIRSF028687">
    <property type="entry name" value="UCP028687"/>
    <property type="match status" value="1"/>
</dbReference>
<dbReference type="PROSITE" id="PS51257">
    <property type="entry name" value="PROKAR_LIPOPROTEIN"/>
    <property type="match status" value="1"/>
</dbReference>
<evidence type="ECO:0000313" key="4">
    <source>
        <dbReference type="Proteomes" id="UP000000753"/>
    </source>
</evidence>
<sequence>MRAIIVIASLLIASMFAGCSAQDRYVQYETEAPESFPTLTAIGYATLDSQPSNDPAQRVLMAMQASKIAAYRELAEQVYGQHLTASSQMSDWMLSSDEIKASVSGVIRGARVVKSYPAGEHYVTELELDFEQVWALYQQQNRSQKVKEITYF</sequence>
<evidence type="ECO:0000313" key="3">
    <source>
        <dbReference type="EMBL" id="ACJ28277.1"/>
    </source>
</evidence>
<dbReference type="HOGENOM" id="CLU_129862_1_0_6"/>
<gene>
    <name evidence="3" type="ordered locus">swp_1492</name>
</gene>
<name>B8CKV1_SHEPW</name>
<dbReference type="InterPro" id="IPR024952">
    <property type="entry name" value="LPP20-like_dom"/>
</dbReference>
<evidence type="ECO:0000256" key="1">
    <source>
        <dbReference type="SAM" id="SignalP"/>
    </source>
</evidence>
<dbReference type="AlphaFoldDB" id="B8CKV1"/>
<dbReference type="Pfam" id="PF02169">
    <property type="entry name" value="LPP20"/>
    <property type="match status" value="1"/>
</dbReference>
<dbReference type="OrthoDB" id="7348506at2"/>
<evidence type="ECO:0000259" key="2">
    <source>
        <dbReference type="Pfam" id="PF02169"/>
    </source>
</evidence>
<dbReference type="Proteomes" id="UP000000753">
    <property type="component" value="Chromosome"/>
</dbReference>
<dbReference type="RefSeq" id="WP_020911655.1">
    <property type="nucleotide sequence ID" value="NC_011566.1"/>
</dbReference>
<keyword evidence="4" id="KW-1185">Reference proteome</keyword>
<protein>
    <recommendedName>
        <fullName evidence="2">Lipoprotein LPP20-like domain-containing protein</fullName>
    </recommendedName>
</protein>
<dbReference type="KEGG" id="swp:swp_1492"/>